<keyword evidence="2" id="KW-1185">Reference proteome</keyword>
<organism evidence="1 2">
    <name type="scientific">Violaceomyces palustris</name>
    <dbReference type="NCBI Taxonomy" id="1673888"/>
    <lineage>
        <taxon>Eukaryota</taxon>
        <taxon>Fungi</taxon>
        <taxon>Dikarya</taxon>
        <taxon>Basidiomycota</taxon>
        <taxon>Ustilaginomycotina</taxon>
        <taxon>Ustilaginomycetes</taxon>
        <taxon>Violaceomycetales</taxon>
        <taxon>Violaceomycetaceae</taxon>
        <taxon>Violaceomyces</taxon>
    </lineage>
</organism>
<protein>
    <submittedName>
        <fullName evidence="1">Uncharacterized protein</fullName>
    </submittedName>
</protein>
<dbReference type="EMBL" id="KZ819986">
    <property type="protein sequence ID" value="PWN49956.1"/>
    <property type="molecule type" value="Genomic_DNA"/>
</dbReference>
<sequence length="85" mass="9633">MDRFEWKRIGQGRVGGILPRMITFLARTRTVSCLLSLNVIEVSHKIGWLVGWWVAVICQGKLTGPNYETPPPKIPLRASFHFALT</sequence>
<evidence type="ECO:0000313" key="1">
    <source>
        <dbReference type="EMBL" id="PWN49956.1"/>
    </source>
</evidence>
<accession>A0ACD0NVY5</accession>
<gene>
    <name evidence="1" type="ORF">IE53DRAFT_119041</name>
</gene>
<dbReference type="Proteomes" id="UP000245626">
    <property type="component" value="Unassembled WGS sequence"/>
</dbReference>
<proteinExistence type="predicted"/>
<name>A0ACD0NVY5_9BASI</name>
<reference evidence="1 2" key="1">
    <citation type="journal article" date="2018" name="Mol. Biol. Evol.">
        <title>Broad Genomic Sampling Reveals a Smut Pathogenic Ancestry of the Fungal Clade Ustilaginomycotina.</title>
        <authorList>
            <person name="Kijpornyongpan T."/>
            <person name="Mondo S.J."/>
            <person name="Barry K."/>
            <person name="Sandor L."/>
            <person name="Lee J."/>
            <person name="Lipzen A."/>
            <person name="Pangilinan J."/>
            <person name="LaButti K."/>
            <person name="Hainaut M."/>
            <person name="Henrissat B."/>
            <person name="Grigoriev I.V."/>
            <person name="Spatafora J.W."/>
            <person name="Aime M.C."/>
        </authorList>
    </citation>
    <scope>NUCLEOTIDE SEQUENCE [LARGE SCALE GENOMIC DNA]</scope>
    <source>
        <strain evidence="1 2">SA 807</strain>
    </source>
</reference>
<evidence type="ECO:0000313" key="2">
    <source>
        <dbReference type="Proteomes" id="UP000245626"/>
    </source>
</evidence>